<comment type="subunit">
    <text evidence="11">This enzyme consists of two polypeptide chains, which are synthesized in precursor form from a single polypeptide.</text>
</comment>
<keyword evidence="6 11" id="KW-0865">Zymogen</keyword>
<evidence type="ECO:0000256" key="2">
    <source>
        <dbReference type="ARBA" id="ARBA00001089"/>
    </source>
</evidence>
<dbReference type="AlphaFoldDB" id="A0A0D5A2I2"/>
<comment type="catalytic activity">
    <reaction evidence="1 11">
        <text>an S-substituted glutathione + H2O = an S-substituted L-cysteinylglycine + L-glutamate</text>
        <dbReference type="Rhea" id="RHEA:59468"/>
        <dbReference type="ChEBI" id="CHEBI:15377"/>
        <dbReference type="ChEBI" id="CHEBI:29985"/>
        <dbReference type="ChEBI" id="CHEBI:90779"/>
        <dbReference type="ChEBI" id="CHEBI:143103"/>
        <dbReference type="EC" id="3.4.19.13"/>
    </reaction>
</comment>
<dbReference type="GO" id="GO:0036374">
    <property type="term" value="F:glutathione hydrolase activity"/>
    <property type="evidence" value="ECO:0007669"/>
    <property type="project" value="UniProtKB-UniRule"/>
</dbReference>
<dbReference type="GO" id="GO:0006751">
    <property type="term" value="P:glutathione catabolic process"/>
    <property type="evidence" value="ECO:0007669"/>
    <property type="project" value="UniProtKB-UniRule"/>
</dbReference>
<evidence type="ECO:0000256" key="7">
    <source>
        <dbReference type="ARBA" id="ARBA00023315"/>
    </source>
</evidence>
<dbReference type="Gene3D" id="1.10.246.130">
    <property type="match status" value="1"/>
</dbReference>
<dbReference type="EMBL" id="KJ947870">
    <property type="protein sequence ID" value="AJW30520.1"/>
    <property type="molecule type" value="Genomic_DNA"/>
</dbReference>
<feature type="binding site" evidence="10">
    <location>
        <position position="118"/>
    </location>
    <ligand>
        <name>L-glutamate</name>
        <dbReference type="ChEBI" id="CHEBI:29985"/>
    </ligand>
</feature>
<evidence type="ECO:0000256" key="10">
    <source>
        <dbReference type="PIRSR" id="PIRSR600101-2"/>
    </source>
</evidence>
<evidence type="ECO:0000256" key="5">
    <source>
        <dbReference type="ARBA" id="ARBA00022801"/>
    </source>
</evidence>
<keyword evidence="7 11" id="KW-0012">Acyltransferase</keyword>
<dbReference type="InterPro" id="IPR043138">
    <property type="entry name" value="GGT_lsub"/>
</dbReference>
<dbReference type="Pfam" id="PF01019">
    <property type="entry name" value="G_glu_transpept"/>
    <property type="match status" value="1"/>
</dbReference>
<dbReference type="PRINTS" id="PR01210">
    <property type="entry name" value="GGTRANSPTASE"/>
</dbReference>
<proteinExistence type="inferred from homology"/>
<dbReference type="PANTHER" id="PTHR43199">
    <property type="entry name" value="GLUTATHIONE HYDROLASE"/>
    <property type="match status" value="1"/>
</dbReference>
<name>A0A0D5A2I2_PROMR</name>
<dbReference type="Gene3D" id="3.60.20.40">
    <property type="match status" value="1"/>
</dbReference>
<comment type="catalytic activity">
    <reaction evidence="8 11">
        <text>an N-terminal (5-L-glutamyl)-[peptide] + an alpha-amino acid = 5-L-glutamyl amino acid + an N-terminal L-alpha-aminoacyl-[peptide]</text>
        <dbReference type="Rhea" id="RHEA:23904"/>
        <dbReference type="Rhea" id="RHEA-COMP:9780"/>
        <dbReference type="Rhea" id="RHEA-COMP:9795"/>
        <dbReference type="ChEBI" id="CHEBI:77644"/>
        <dbReference type="ChEBI" id="CHEBI:78597"/>
        <dbReference type="ChEBI" id="CHEBI:78599"/>
        <dbReference type="ChEBI" id="CHEBI:78608"/>
        <dbReference type="EC" id="2.3.2.2"/>
    </reaction>
</comment>
<keyword evidence="11" id="KW-0317">Glutathione biosynthesis</keyword>
<feature type="active site" description="Nucleophile" evidence="9">
    <location>
        <position position="411"/>
    </location>
</feature>
<reference evidence="12" key="1">
    <citation type="submission" date="2014-06" db="EMBL/GenBank/DDBJ databases">
        <authorList>
            <person name="Berube P.M."/>
        </authorList>
    </citation>
    <scope>NUCLEOTIDE SEQUENCE</scope>
    <source>
        <strain evidence="12">P0902-H212</strain>
    </source>
</reference>
<evidence type="ECO:0000256" key="1">
    <source>
        <dbReference type="ARBA" id="ARBA00001049"/>
    </source>
</evidence>
<keyword evidence="4 11" id="KW-0808">Transferase</keyword>
<dbReference type="PANTHER" id="PTHR43199:SF1">
    <property type="entry name" value="GLUTATHIONE HYDROLASE PROENZYME"/>
    <property type="match status" value="1"/>
</dbReference>
<dbReference type="GO" id="GO:0006750">
    <property type="term" value="P:glutathione biosynthetic process"/>
    <property type="evidence" value="ECO:0007669"/>
    <property type="project" value="UniProtKB-KW"/>
</dbReference>
<evidence type="ECO:0000256" key="3">
    <source>
        <dbReference type="ARBA" id="ARBA00009381"/>
    </source>
</evidence>
<dbReference type="InterPro" id="IPR000101">
    <property type="entry name" value="GGT_peptidase"/>
</dbReference>
<evidence type="ECO:0000256" key="6">
    <source>
        <dbReference type="ARBA" id="ARBA00023145"/>
    </source>
</evidence>
<organism evidence="12">
    <name type="scientific">Prochlorococcus marinus str. P0902-H212</name>
    <dbReference type="NCBI Taxonomy" id="1620696"/>
    <lineage>
        <taxon>Bacteria</taxon>
        <taxon>Bacillati</taxon>
        <taxon>Cyanobacteriota</taxon>
        <taxon>Cyanophyceae</taxon>
        <taxon>Synechococcales</taxon>
        <taxon>Prochlorococcaceae</taxon>
        <taxon>Prochlorococcus</taxon>
    </lineage>
</organism>
<gene>
    <name evidence="12" type="ORF">FA02_0254</name>
</gene>
<feature type="binding site" evidence="10">
    <location>
        <position position="497"/>
    </location>
    <ligand>
        <name>L-glutamate</name>
        <dbReference type="ChEBI" id="CHEBI:29985"/>
    </ligand>
</feature>
<evidence type="ECO:0000256" key="11">
    <source>
        <dbReference type="RuleBase" id="RU368036"/>
    </source>
</evidence>
<comment type="catalytic activity">
    <reaction evidence="2 11">
        <text>glutathione + H2O = L-cysteinylglycine + L-glutamate</text>
        <dbReference type="Rhea" id="RHEA:28807"/>
        <dbReference type="ChEBI" id="CHEBI:15377"/>
        <dbReference type="ChEBI" id="CHEBI:29985"/>
        <dbReference type="ChEBI" id="CHEBI:57925"/>
        <dbReference type="ChEBI" id="CHEBI:61694"/>
        <dbReference type="EC" id="3.4.19.13"/>
    </reaction>
</comment>
<dbReference type="InterPro" id="IPR051792">
    <property type="entry name" value="GGT_bact"/>
</dbReference>
<dbReference type="InterPro" id="IPR029055">
    <property type="entry name" value="Ntn_hydrolases_N"/>
</dbReference>
<dbReference type="EC" id="2.3.2.2" evidence="11"/>
<evidence type="ECO:0000256" key="4">
    <source>
        <dbReference type="ARBA" id="ARBA00022679"/>
    </source>
</evidence>
<dbReference type="NCBIfam" id="TIGR00066">
    <property type="entry name" value="g_glut_trans"/>
    <property type="match status" value="1"/>
</dbReference>
<keyword evidence="5 11" id="KW-0378">Hydrolase</keyword>
<accession>A0A0D5A2I2</accession>
<dbReference type="EC" id="3.4.19.13" evidence="11"/>
<feature type="binding site" evidence="10">
    <location>
        <position position="451"/>
    </location>
    <ligand>
        <name>L-glutamate</name>
        <dbReference type="ChEBI" id="CHEBI:29985"/>
    </ligand>
</feature>
<comment type="PTM">
    <text evidence="11">Cleaved by autocatalysis into a large and a small subunit.</text>
</comment>
<dbReference type="GO" id="GO:0103068">
    <property type="term" value="F:leukotriene C4 gamma-glutamyl transferase activity"/>
    <property type="evidence" value="ECO:0007669"/>
    <property type="project" value="UniProtKB-EC"/>
</dbReference>
<feature type="binding site" evidence="10">
    <location>
        <begin position="475"/>
        <end position="476"/>
    </location>
    <ligand>
        <name>L-glutamate</name>
        <dbReference type="ChEBI" id="CHEBI:29985"/>
    </ligand>
</feature>
<evidence type="ECO:0000256" key="9">
    <source>
        <dbReference type="PIRSR" id="PIRSR600101-1"/>
    </source>
</evidence>
<evidence type="ECO:0000256" key="8">
    <source>
        <dbReference type="ARBA" id="ARBA00047417"/>
    </source>
</evidence>
<dbReference type="SUPFAM" id="SSF56235">
    <property type="entry name" value="N-terminal nucleophile aminohydrolases (Ntn hydrolases)"/>
    <property type="match status" value="1"/>
</dbReference>
<dbReference type="UniPathway" id="UPA00204"/>
<dbReference type="InterPro" id="IPR043137">
    <property type="entry name" value="GGT_ssub_C"/>
</dbReference>
<evidence type="ECO:0000313" key="12">
    <source>
        <dbReference type="EMBL" id="AJW30520.1"/>
    </source>
</evidence>
<sequence>MLIGVPRVQVLKQFGFILLLTLPIPIIAQVNPAAPESIDEKKIKVSTASGQSVVVTANPLASDAALETLKKGGTAMDAVVAAQTVLAVVEPQSSGLGGGSFLMYWDESTRSLTALDGRETASAQVKEDMWIETDGKAVPWLKATKSPSAIGVPGTTALLWKGHRQFGHLPWKDNFHKSIELAKKGFIPSPRFLRSISLAKRLGINHSESFKSLYLPNGSLPNNKIPFRNQKLASTLSRISKGGVNEFYRGNIANELIDDLKLISNGKNEIKLITNEDLANYKVIKRKPLCRKYKSWNICAFPPPSSGGVALLQTLGTYELLSKNNVSESSIKHWHLLAESLRFADADRSKWIGDPIDFPVPIKGLLDDNYIEKRVSTIKSNKATFRPLPGKPKGIELLDLASQPRTAGGGTTHLVVVDQYGNVASYTSSVETVFGTRNLSGGMILNNQLTDFSFVSNVKGKPIANRIRPNKRPLSSMAPVIVFKDDRPVLALGSPGGWLIPHYIANALIGTLDFQLSPKEVVSQKLLSVQPNYTVLEKSGDWSSEDNNIYQSLSNQGHQLKYSAFSSGLAVIKWHQGSWHGAADPRREGKASSLQVKKNP</sequence>
<protein>
    <recommendedName>
        <fullName evidence="11">Glutathione hydrolase proenzyme</fullName>
        <ecNumber evidence="11">2.3.2.2</ecNumber>
        <ecNumber evidence="11">3.4.19.13</ecNumber>
    </recommendedName>
    <component>
        <recommendedName>
            <fullName evidence="11">Glutathione hydrolase large chain</fullName>
        </recommendedName>
    </component>
    <component>
        <recommendedName>
            <fullName evidence="11">Glutathione hydrolase small chain</fullName>
        </recommendedName>
    </component>
</protein>
<comment type="similarity">
    <text evidence="3 11">Belongs to the gamma-glutamyltransferase family.</text>
</comment>
<comment type="pathway">
    <text evidence="11">Sulfur metabolism; glutathione metabolism.</text>
</comment>